<keyword evidence="1" id="KW-0472">Membrane</keyword>
<dbReference type="InterPro" id="IPR036280">
    <property type="entry name" value="Multihaem_cyt_sf"/>
</dbReference>
<dbReference type="SUPFAM" id="SSF48695">
    <property type="entry name" value="Multiheme cytochromes"/>
    <property type="match status" value="1"/>
</dbReference>
<reference evidence="2" key="1">
    <citation type="submission" date="2018-06" db="EMBL/GenBank/DDBJ databases">
        <authorList>
            <person name="Zhirakovskaya E."/>
        </authorList>
    </citation>
    <scope>NUCLEOTIDE SEQUENCE</scope>
</reference>
<dbReference type="EMBL" id="UOFY01000040">
    <property type="protein sequence ID" value="VAX09612.1"/>
    <property type="molecule type" value="Genomic_DNA"/>
</dbReference>
<evidence type="ECO:0000313" key="2">
    <source>
        <dbReference type="EMBL" id="VAX09612.1"/>
    </source>
</evidence>
<name>A0A3B1B0G8_9ZZZZ</name>
<dbReference type="AlphaFoldDB" id="A0A3B1B0G8"/>
<gene>
    <name evidence="2" type="ORF">MNBD_GAMMA25-2334</name>
</gene>
<protein>
    <submittedName>
        <fullName evidence="2">Uncharacterized protein</fullName>
    </submittedName>
</protein>
<sequence>MVKFIKKVIFKVYVIFLMFFTVWYGYFMYPLIFGFEGKESAEASLKELGKAGTDKERMFVKLIAEKEKTKKTDLGYRVIDQPYIEGRFHNIGISVEPDNGSICVRCHGNVPHDHSKEVRSFLNMHAFYLGCESCHIQPEKNAPEWDFRWYKKANGKITENPMALRDIEDSYKTAESMRKYPMYGNYGAKISPGKIENGKFSFLHNKDDMTFVIRYIAEQDSLGPEQKSQMKRVIHDSVAKKPLQCDSCHQAKAPYLPFAELGYPPRRVEELTETSIVGMIRKYKEFYIPNFLTPGGIKE</sequence>
<proteinExistence type="predicted"/>
<keyword evidence="1" id="KW-0812">Transmembrane</keyword>
<feature type="transmembrane region" description="Helical" evidence="1">
    <location>
        <begin position="12"/>
        <end position="32"/>
    </location>
</feature>
<keyword evidence="1" id="KW-1133">Transmembrane helix</keyword>
<evidence type="ECO:0000256" key="1">
    <source>
        <dbReference type="SAM" id="Phobius"/>
    </source>
</evidence>
<accession>A0A3B1B0G8</accession>
<organism evidence="2">
    <name type="scientific">hydrothermal vent metagenome</name>
    <dbReference type="NCBI Taxonomy" id="652676"/>
    <lineage>
        <taxon>unclassified sequences</taxon>
        <taxon>metagenomes</taxon>
        <taxon>ecological metagenomes</taxon>
    </lineage>
</organism>